<evidence type="ECO:0000313" key="2">
    <source>
        <dbReference type="Proteomes" id="UP000183859"/>
    </source>
</evidence>
<organism evidence="1 2">
    <name type="scientific">Phaeobacter porticola</name>
    <dbReference type="NCBI Taxonomy" id="1844006"/>
    <lineage>
        <taxon>Bacteria</taxon>
        <taxon>Pseudomonadati</taxon>
        <taxon>Pseudomonadota</taxon>
        <taxon>Alphaproteobacteria</taxon>
        <taxon>Rhodobacterales</taxon>
        <taxon>Roseobacteraceae</taxon>
        <taxon>Phaeobacter</taxon>
    </lineage>
</organism>
<dbReference type="EMBL" id="CP016365">
    <property type="protein sequence ID" value="APG49029.1"/>
    <property type="molecule type" value="Genomic_DNA"/>
</dbReference>
<dbReference type="Proteomes" id="UP000183859">
    <property type="component" value="Plasmid pP97_a"/>
</dbReference>
<reference evidence="2" key="1">
    <citation type="submission" date="2016-07" db="EMBL/GenBank/DDBJ databases">
        <title>Phaeobacter portensis sp. nov., a tropodithietic acid producing bacterium isolated from a German harbor.</title>
        <authorList>
            <person name="Freese H.M."/>
            <person name="Bunk B."/>
            <person name="Breider S."/>
            <person name="Brinkhoff T."/>
        </authorList>
    </citation>
    <scope>NUCLEOTIDE SEQUENCE [LARGE SCALE GENOMIC DNA]</scope>
    <source>
        <strain evidence="2">P97</strain>
        <plasmid evidence="2">pp97_a</plasmid>
    </source>
</reference>
<proteinExistence type="predicted"/>
<keyword evidence="1" id="KW-0614">Plasmid</keyword>
<name>A0A1L3IA07_9RHOB</name>
<accession>A0A1L3IA07</accession>
<evidence type="ECO:0000313" key="1">
    <source>
        <dbReference type="EMBL" id="APG49029.1"/>
    </source>
</evidence>
<gene>
    <name evidence="1" type="ORF">PhaeoP97_03679</name>
</gene>
<keyword evidence="2" id="KW-1185">Reference proteome</keyword>
<protein>
    <submittedName>
        <fullName evidence="1">Uncharacterized protein</fullName>
    </submittedName>
</protein>
<geneLocation type="plasmid" evidence="2">
    <name>pp97_a</name>
</geneLocation>
<dbReference type="AlphaFoldDB" id="A0A1L3IA07"/>
<dbReference type="KEGG" id="php:PhaeoP97_03679"/>
<sequence>MVAEEIAYHGGLRCCCHREQAAVLDQAGRHRSRLFDANWRGLTCDRTLFTDDRRIKLAYSKEGGYRERVTLPLSVFLLLTAQ</sequence>